<protein>
    <recommendedName>
        <fullName evidence="2">TonB-dependent receptor plug domain-containing protein</fullName>
    </recommendedName>
</protein>
<dbReference type="PATRIC" id="fig|1122219.3.peg.1131"/>
<dbReference type="InParanoid" id="A0A0J6X0F1"/>
<dbReference type="EMBL" id="LEKT01000003">
    <property type="protein sequence ID" value="KMO87627.1"/>
    <property type="molecule type" value="Genomic_DNA"/>
</dbReference>
<reference evidence="3 4" key="1">
    <citation type="submission" date="2015-06" db="EMBL/GenBank/DDBJ databases">
        <title>Draft genome sequence of beer spoilage bacterium Megasphaera cerevisiae type strain 20462.</title>
        <authorList>
            <person name="Kutumbaka K."/>
            <person name="Pasmowitz J."/>
            <person name="Mategko J."/>
            <person name="Reyes D."/>
            <person name="Friedrich A."/>
            <person name="Han S."/>
            <person name="Martens-Habbena W."/>
            <person name="Neal-McKinney J."/>
            <person name="Janagama H.K."/>
            <person name="Nadala C."/>
            <person name="Samadpour M."/>
        </authorList>
    </citation>
    <scope>NUCLEOTIDE SEQUENCE [LARGE SCALE GENOMIC DNA]</scope>
    <source>
        <strain evidence="3 4">DSM 20462</strain>
    </source>
</reference>
<feature type="compositionally biased region" description="Polar residues" evidence="1">
    <location>
        <begin position="55"/>
        <end position="64"/>
    </location>
</feature>
<proteinExistence type="predicted"/>
<dbReference type="Pfam" id="PF07715">
    <property type="entry name" value="Plug"/>
    <property type="match status" value="1"/>
</dbReference>
<feature type="region of interest" description="Disordered" evidence="1">
    <location>
        <begin position="52"/>
        <end position="73"/>
    </location>
</feature>
<evidence type="ECO:0000256" key="1">
    <source>
        <dbReference type="SAM" id="MobiDB-lite"/>
    </source>
</evidence>
<comment type="caution">
    <text evidence="3">The sequence shown here is derived from an EMBL/GenBank/DDBJ whole genome shotgun (WGS) entry which is preliminary data.</text>
</comment>
<feature type="domain" description="TonB-dependent receptor plug" evidence="2">
    <location>
        <begin position="4"/>
        <end position="60"/>
    </location>
</feature>
<dbReference type="AlphaFoldDB" id="A0A0J6X0F1"/>
<accession>A0A0J6X0F1</accession>
<dbReference type="SUPFAM" id="SSF56935">
    <property type="entry name" value="Porins"/>
    <property type="match status" value="1"/>
</dbReference>
<evidence type="ECO:0000313" key="4">
    <source>
        <dbReference type="Proteomes" id="UP000036503"/>
    </source>
</evidence>
<name>A0A0J6X0F1_9FIRM</name>
<organism evidence="3 4">
    <name type="scientific">Megasphaera cerevisiae DSM 20462</name>
    <dbReference type="NCBI Taxonomy" id="1122219"/>
    <lineage>
        <taxon>Bacteria</taxon>
        <taxon>Bacillati</taxon>
        <taxon>Bacillota</taxon>
        <taxon>Negativicutes</taxon>
        <taxon>Veillonellales</taxon>
        <taxon>Veillonellaceae</taxon>
        <taxon>Megasphaera</taxon>
    </lineage>
</organism>
<dbReference type="InterPro" id="IPR037066">
    <property type="entry name" value="Plug_dom_sf"/>
</dbReference>
<sequence length="73" mass="8030">MGRVTVSICGAEPRHTLIFIDGQPVMGDFAKYSGDGDELQRLGTENVDHIEITQGVASSTSLQRKPQRRQSSR</sequence>
<dbReference type="Gene3D" id="2.170.130.10">
    <property type="entry name" value="TonB-dependent receptor, plug domain"/>
    <property type="match status" value="1"/>
</dbReference>
<gene>
    <name evidence="3" type="ORF">AB840_01640</name>
</gene>
<keyword evidence="4" id="KW-1185">Reference proteome</keyword>
<dbReference type="Proteomes" id="UP000036503">
    <property type="component" value="Unassembled WGS sequence"/>
</dbReference>
<evidence type="ECO:0000313" key="3">
    <source>
        <dbReference type="EMBL" id="KMO87627.1"/>
    </source>
</evidence>
<dbReference type="InterPro" id="IPR012910">
    <property type="entry name" value="Plug_dom"/>
</dbReference>
<evidence type="ECO:0000259" key="2">
    <source>
        <dbReference type="Pfam" id="PF07715"/>
    </source>
</evidence>
<dbReference type="STRING" id="39029.BSR42_01050"/>